<evidence type="ECO:0000313" key="2">
    <source>
        <dbReference type="Proteomes" id="UP000275846"/>
    </source>
</evidence>
<dbReference type="PANTHER" id="PTHR28630">
    <property type="match status" value="1"/>
</dbReference>
<protein>
    <submittedName>
        <fullName evidence="3">Peroxiredoxin-like 2 activated in M-CSF stimulated monocytes</fullName>
    </submittedName>
</protein>
<name>A0A183THY0_SCHSO</name>
<proteinExistence type="predicted"/>
<evidence type="ECO:0000313" key="3">
    <source>
        <dbReference type="WBParaSite" id="SSLN_0001668601-mRNA-1"/>
    </source>
</evidence>
<dbReference type="Pfam" id="PF13911">
    <property type="entry name" value="AhpC-TSA_2"/>
    <property type="match status" value="1"/>
</dbReference>
<reference evidence="1 2" key="2">
    <citation type="submission" date="2018-11" db="EMBL/GenBank/DDBJ databases">
        <authorList>
            <consortium name="Pathogen Informatics"/>
        </authorList>
    </citation>
    <scope>NUCLEOTIDE SEQUENCE [LARGE SCALE GENOMIC DNA]</scope>
    <source>
        <strain evidence="1 2">NST_G2</strain>
    </source>
</reference>
<dbReference type="WBParaSite" id="SSLN_0001668601-mRNA-1">
    <property type="protein sequence ID" value="SSLN_0001668601-mRNA-1"/>
    <property type="gene ID" value="SSLN_0001668601"/>
</dbReference>
<sequence>MSITSIAKLGACIVQAASNQASKVAVNSFWQFCRLEALEVSRFQAALDSRGVRLIGIGHDVDGVEEFQREQFFSGELYLDPKKETYSALGYGSVGACSGFRSLFKSEGRALIRETKDKGVKGNMKGDGWQLGGLLVVEKGTPLNPHV</sequence>
<reference evidence="3" key="1">
    <citation type="submission" date="2016-06" db="UniProtKB">
        <authorList>
            <consortium name="WormBaseParasite"/>
        </authorList>
    </citation>
    <scope>IDENTIFICATION</scope>
</reference>
<organism evidence="3">
    <name type="scientific">Schistocephalus solidus</name>
    <name type="common">Tapeworm</name>
    <dbReference type="NCBI Taxonomy" id="70667"/>
    <lineage>
        <taxon>Eukaryota</taxon>
        <taxon>Metazoa</taxon>
        <taxon>Spiralia</taxon>
        <taxon>Lophotrochozoa</taxon>
        <taxon>Platyhelminthes</taxon>
        <taxon>Cestoda</taxon>
        <taxon>Eucestoda</taxon>
        <taxon>Diphyllobothriidea</taxon>
        <taxon>Diphyllobothriidae</taxon>
        <taxon>Schistocephalus</taxon>
    </lineage>
</organism>
<dbReference type="Proteomes" id="UP000275846">
    <property type="component" value="Unassembled WGS sequence"/>
</dbReference>
<evidence type="ECO:0000313" key="1">
    <source>
        <dbReference type="EMBL" id="VDM02464.1"/>
    </source>
</evidence>
<dbReference type="OrthoDB" id="40334at2759"/>
<keyword evidence="2" id="KW-1185">Reference proteome</keyword>
<accession>A0A183THY0</accession>
<dbReference type="InterPro" id="IPR032801">
    <property type="entry name" value="PXL2A/B/C"/>
</dbReference>
<dbReference type="AlphaFoldDB" id="A0A183THY0"/>
<dbReference type="PANTHER" id="PTHR28630:SF3">
    <property type="entry name" value="PEROXIREDOXIN-LIKE 2C"/>
    <property type="match status" value="1"/>
</dbReference>
<gene>
    <name evidence="1" type="ORF">SSLN_LOCUS16078</name>
</gene>
<dbReference type="EMBL" id="UYSU01040642">
    <property type="protein sequence ID" value="VDM02464.1"/>
    <property type="molecule type" value="Genomic_DNA"/>
</dbReference>
<dbReference type="STRING" id="70667.A0A183THY0"/>